<dbReference type="Gene3D" id="1.10.287.110">
    <property type="entry name" value="DnaJ domain"/>
    <property type="match status" value="1"/>
</dbReference>
<evidence type="ECO:0000256" key="1">
    <source>
        <dbReference type="ARBA" id="ARBA00023186"/>
    </source>
</evidence>
<feature type="domain" description="J" evidence="3">
    <location>
        <begin position="8"/>
        <end position="67"/>
    </location>
</feature>
<dbReference type="SMART" id="SM00028">
    <property type="entry name" value="TPR"/>
    <property type="match status" value="3"/>
</dbReference>
<protein>
    <recommendedName>
        <fullName evidence="3">J domain-containing protein</fullName>
    </recommendedName>
</protein>
<dbReference type="PRINTS" id="PR00625">
    <property type="entry name" value="JDOMAIN"/>
</dbReference>
<comment type="caution">
    <text evidence="4">The sequence shown here is derived from an EMBL/GenBank/DDBJ whole genome shotgun (WGS) entry which is preliminary data.</text>
</comment>
<evidence type="ECO:0000313" key="5">
    <source>
        <dbReference type="Proteomes" id="UP000273405"/>
    </source>
</evidence>
<feature type="transmembrane region" description="Helical" evidence="2">
    <location>
        <begin position="365"/>
        <end position="390"/>
    </location>
</feature>
<dbReference type="Gene3D" id="1.25.40.10">
    <property type="entry name" value="Tetratricopeptide repeat domain"/>
    <property type="match status" value="1"/>
</dbReference>
<dbReference type="GO" id="GO:0051082">
    <property type="term" value="F:unfolded protein binding"/>
    <property type="evidence" value="ECO:0007669"/>
    <property type="project" value="TreeGrafter"/>
</dbReference>
<dbReference type="InterPro" id="IPR019734">
    <property type="entry name" value="TPR_rpt"/>
</dbReference>
<dbReference type="Pfam" id="PF13432">
    <property type="entry name" value="TPR_16"/>
    <property type="match status" value="1"/>
</dbReference>
<dbReference type="PANTHER" id="PTHR43096">
    <property type="entry name" value="DNAJ HOMOLOG 1, MITOCHONDRIAL-RELATED"/>
    <property type="match status" value="1"/>
</dbReference>
<sequence>MSSEPSQNPYDVLGLPRDADTRAIKKAYFERVRQHPPETFPEEFKRLREAYELLSDPEARQAWDARAATPTDGPEAARSARLREADELFKAGDPDGGYAVLHRLLAEDPAWHEVRTLLGRHLLLEDKPADALAAFDAVVEQCPKDWEAHLHRGWALQRLGRRNDAADAFWRAGRFGPTQVAPRVELADCLAELGQVDDALATLAEAQGLAGVTPMDMLALKVRRATLLLEHGRNADAARELDGLEASIPADADAELRGWAGGQLASAAASLFAQQKSEAANQLLERGRRINPDSATEVAYPVRVTLDVAALPEVTREWLNTEAERHQGWRRFSSWVWPAVLTFGLAVVTLSLLVLFLRAPGEFDVFLWGVCAVFAAGFSAATFAAARVFLRAAESPFGLFTTVHPLHLVQVQRDRITVWPLVHLQDVRLVNHQNYGVYTHTEVELRFSNQRLKVPVRGKQVAEAFAQELLGRRRRVLELLNRGMLDAESGVEQLPPALLARGGARGHVRAEGQRGPVPGMLAAAGVGALLVTLCIVPQSRRAEEHVWGQFLSQDDLGATLAYLRDRPETRFTSDAQARVDAALGLAREQLTARLDPGSAAAPSVPFFASLLDAVSRTHSRRVVVSWAAADAPGALPPGPGAEKLKASRALRDEQLVDAWQRRFDEALGQGVLRVDARHDMPKEGPPMMTLRVQEQLRSAGPGASALEAVWTVTADPAFGAAGPPLPLELVVPVTSLEGPHVAEALFRAWVDRWHLPGTGDVRPLLSTPSLLAQESSP</sequence>
<dbReference type="InterPro" id="IPR011990">
    <property type="entry name" value="TPR-like_helical_dom_sf"/>
</dbReference>
<dbReference type="CDD" id="cd06257">
    <property type="entry name" value="DnaJ"/>
    <property type="match status" value="1"/>
</dbReference>
<dbReference type="SMART" id="SM00271">
    <property type="entry name" value="DnaJ"/>
    <property type="match status" value="1"/>
</dbReference>
<name>A0A3A8N9A1_9BACT</name>
<keyword evidence="2" id="KW-1133">Transmembrane helix</keyword>
<gene>
    <name evidence="4" type="ORF">D7X12_33495</name>
</gene>
<organism evidence="4 5">
    <name type="scientific">Corallococcus sicarius</name>
    <dbReference type="NCBI Taxonomy" id="2316726"/>
    <lineage>
        <taxon>Bacteria</taxon>
        <taxon>Pseudomonadati</taxon>
        <taxon>Myxococcota</taxon>
        <taxon>Myxococcia</taxon>
        <taxon>Myxococcales</taxon>
        <taxon>Cystobacterineae</taxon>
        <taxon>Myxococcaceae</taxon>
        <taxon>Corallococcus</taxon>
    </lineage>
</organism>
<dbReference type="InterPro" id="IPR001623">
    <property type="entry name" value="DnaJ_domain"/>
</dbReference>
<dbReference type="GO" id="GO:0005737">
    <property type="term" value="C:cytoplasm"/>
    <property type="evidence" value="ECO:0007669"/>
    <property type="project" value="TreeGrafter"/>
</dbReference>
<evidence type="ECO:0000256" key="2">
    <source>
        <dbReference type="SAM" id="Phobius"/>
    </source>
</evidence>
<accession>A0A3A8N9A1</accession>
<dbReference type="Pfam" id="PF00226">
    <property type="entry name" value="DnaJ"/>
    <property type="match status" value="1"/>
</dbReference>
<keyword evidence="5" id="KW-1185">Reference proteome</keyword>
<dbReference type="PROSITE" id="PS50076">
    <property type="entry name" value="DNAJ_2"/>
    <property type="match status" value="1"/>
</dbReference>
<dbReference type="EMBL" id="RAWG01000312">
    <property type="protein sequence ID" value="RKH35954.1"/>
    <property type="molecule type" value="Genomic_DNA"/>
</dbReference>
<keyword evidence="2" id="KW-0472">Membrane</keyword>
<dbReference type="RefSeq" id="WP_120629287.1">
    <property type="nucleotide sequence ID" value="NZ_RAWG01000312.1"/>
</dbReference>
<dbReference type="PANTHER" id="PTHR43096:SF52">
    <property type="entry name" value="DNAJ HOMOLOG 1, MITOCHONDRIAL-RELATED"/>
    <property type="match status" value="1"/>
</dbReference>
<dbReference type="InterPro" id="IPR036869">
    <property type="entry name" value="J_dom_sf"/>
</dbReference>
<reference evidence="5" key="1">
    <citation type="submission" date="2018-09" db="EMBL/GenBank/DDBJ databases">
        <authorList>
            <person name="Livingstone P.G."/>
            <person name="Whitworth D.E."/>
        </authorList>
    </citation>
    <scope>NUCLEOTIDE SEQUENCE [LARGE SCALE GENOMIC DNA]</scope>
    <source>
        <strain evidence="5">CA040B</strain>
    </source>
</reference>
<dbReference type="AlphaFoldDB" id="A0A3A8N9A1"/>
<evidence type="ECO:0000313" key="4">
    <source>
        <dbReference type="EMBL" id="RKH35954.1"/>
    </source>
</evidence>
<keyword evidence="2" id="KW-0812">Transmembrane</keyword>
<keyword evidence="1" id="KW-0143">Chaperone</keyword>
<dbReference type="SUPFAM" id="SSF46565">
    <property type="entry name" value="Chaperone J-domain"/>
    <property type="match status" value="1"/>
</dbReference>
<feature type="transmembrane region" description="Helical" evidence="2">
    <location>
        <begin position="335"/>
        <end position="359"/>
    </location>
</feature>
<dbReference type="OrthoDB" id="5524449at2"/>
<dbReference type="SUPFAM" id="SSF48452">
    <property type="entry name" value="TPR-like"/>
    <property type="match status" value="1"/>
</dbReference>
<proteinExistence type="predicted"/>
<dbReference type="Proteomes" id="UP000273405">
    <property type="component" value="Unassembled WGS sequence"/>
</dbReference>
<dbReference type="GO" id="GO:0042026">
    <property type="term" value="P:protein refolding"/>
    <property type="evidence" value="ECO:0007669"/>
    <property type="project" value="TreeGrafter"/>
</dbReference>
<evidence type="ECO:0000259" key="3">
    <source>
        <dbReference type="PROSITE" id="PS50076"/>
    </source>
</evidence>